<feature type="short sequence motif" description="DGA/G" evidence="2">
    <location>
        <begin position="349"/>
        <end position="351"/>
    </location>
</feature>
<comment type="caution">
    <text evidence="2">Lacks conserved residue(s) required for the propagation of feature annotation.</text>
</comment>
<gene>
    <name evidence="5" type="ORF">NIDE3691</name>
</gene>
<organism evidence="5 6">
    <name type="scientific">Nitrospira defluvii</name>
    <dbReference type="NCBI Taxonomy" id="330214"/>
    <lineage>
        <taxon>Bacteria</taxon>
        <taxon>Pseudomonadati</taxon>
        <taxon>Nitrospirota</taxon>
        <taxon>Nitrospiria</taxon>
        <taxon>Nitrospirales</taxon>
        <taxon>Nitrospiraceae</taxon>
        <taxon>Nitrospira</taxon>
    </lineage>
</organism>
<dbReference type="GO" id="GO:0016042">
    <property type="term" value="P:lipid catabolic process"/>
    <property type="evidence" value="ECO:0007669"/>
    <property type="project" value="UniProtKB-UniRule"/>
</dbReference>
<dbReference type="InterPro" id="IPR016035">
    <property type="entry name" value="Acyl_Trfase/lysoPLipase"/>
</dbReference>
<keyword evidence="3" id="KW-0732">Signal</keyword>
<accession>D8P7M3</accession>
<name>D8P7M3_9BACT</name>
<evidence type="ECO:0000256" key="2">
    <source>
        <dbReference type="PROSITE-ProRule" id="PRU01161"/>
    </source>
</evidence>
<protein>
    <recommendedName>
        <fullName evidence="4">PNPLA domain-containing protein</fullName>
    </recommendedName>
</protein>
<feature type="domain" description="PNPLA" evidence="4">
    <location>
        <begin position="42"/>
        <end position="362"/>
    </location>
</feature>
<dbReference type="EMBL" id="FP929003">
    <property type="protein sequence ID" value="CBK43369.1"/>
    <property type="molecule type" value="Genomic_DNA"/>
</dbReference>
<feature type="short sequence motif" description="GXSXG" evidence="2">
    <location>
        <begin position="126"/>
        <end position="130"/>
    </location>
</feature>
<dbReference type="InterPro" id="IPR002641">
    <property type="entry name" value="PNPLA_dom"/>
</dbReference>
<dbReference type="HOGENOM" id="CLU_275669_0_0_0"/>
<keyword evidence="2" id="KW-0442">Lipid degradation</keyword>
<evidence type="ECO:0000313" key="5">
    <source>
        <dbReference type="EMBL" id="CBK43369.1"/>
    </source>
</evidence>
<feature type="active site" description="Proton acceptor" evidence="2">
    <location>
        <position position="349"/>
    </location>
</feature>
<evidence type="ECO:0000259" key="4">
    <source>
        <dbReference type="PROSITE" id="PS51635"/>
    </source>
</evidence>
<dbReference type="Pfam" id="PF01734">
    <property type="entry name" value="Patatin"/>
    <property type="match status" value="1"/>
</dbReference>
<feature type="active site" description="Nucleophile" evidence="2">
    <location>
        <position position="128"/>
    </location>
</feature>
<dbReference type="GO" id="GO:0016787">
    <property type="term" value="F:hydrolase activity"/>
    <property type="evidence" value="ECO:0007669"/>
    <property type="project" value="UniProtKB-UniRule"/>
</dbReference>
<keyword evidence="1 2" id="KW-0443">Lipid metabolism</keyword>
<dbReference type="SUPFAM" id="SSF52151">
    <property type="entry name" value="FabD/lysophospholipase-like"/>
    <property type="match status" value="1"/>
</dbReference>
<reference evidence="5 6" key="1">
    <citation type="journal article" date="2010" name="Proc. Natl. Acad. Sci. U.S.A.">
        <title>A Nitrospira metagenome illuminates the physiology and evolution of globally important nitrite-oxidizing bacteria.</title>
        <authorList>
            <person name="Lucker S."/>
            <person name="Wagner M."/>
            <person name="Maixner F."/>
            <person name="Pelletier E."/>
            <person name="Koch H."/>
            <person name="Vacherie B."/>
            <person name="Rattei T."/>
            <person name="Sinninghe Damste J."/>
            <person name="Spieck E."/>
            <person name="Le Paslier D."/>
            <person name="Daims H."/>
        </authorList>
    </citation>
    <scope>NUCLEOTIDE SEQUENCE [LARGE SCALE GENOMIC DNA]</scope>
</reference>
<keyword evidence="6" id="KW-1185">Reference proteome</keyword>
<dbReference type="Proteomes" id="UP000001660">
    <property type="component" value="Chromosome"/>
</dbReference>
<dbReference type="STRING" id="330214.NIDE3691"/>
<dbReference type="Gene3D" id="3.40.1090.10">
    <property type="entry name" value="Cytosolic phospholipase A2 catalytic domain"/>
    <property type="match status" value="2"/>
</dbReference>
<dbReference type="PROSITE" id="PS51635">
    <property type="entry name" value="PNPLA"/>
    <property type="match status" value="1"/>
</dbReference>
<feature type="signal peptide" evidence="3">
    <location>
        <begin position="1"/>
        <end position="25"/>
    </location>
</feature>
<dbReference type="AlphaFoldDB" id="D8P7M3"/>
<feature type="chain" id="PRO_5003119672" description="PNPLA domain-containing protein" evidence="3">
    <location>
        <begin position="26"/>
        <end position="1157"/>
    </location>
</feature>
<evidence type="ECO:0000256" key="3">
    <source>
        <dbReference type="SAM" id="SignalP"/>
    </source>
</evidence>
<sequence length="1157" mass="128488">MWKACTSVGTLAFTFTLLLPLTAFPSHPHSEYDQKAAPWIGISLSGGGLRAAAFSHGVMLELRKLCVLKPQEDSTDSDNHNGYKAPPTRFSLQYLEDKDFSDDDRSSPCGQGGRASFLDNTHFLSGVSGGAITAAYYKTHPNRLAEFGQSLKDARLARQLISGKKKTPIWRPPVMLFASLLDTIFQTFKLPILPVPEVEVAPLATMWLYDGLFEGEQLRPVYNDLFLHGHTFGDLEEQTTRTETLAGSLFGKAGNHQSNIGQAKLLINATDIVNGRVFTFDKETFACLGDVDGFRKLDLATAVAASSSLPGIFSPIRLKSLLQNTEAKLIPTNCPLIVGDQVRSPILVDGGVSDNLGVTGLLRAIFERKNRDEFREEEQALANGHGLIVSPGETARSFLANAEITDLTTAQKANPKSQKAFLLIVNAGVSATSSLPGMGGHLDDSFDVLMRDRTDLSRIVAQQMLDNFGFGVVELNMRDLVKNSRVVTRIVRQSLLIQRKTNSTTDSINEVAQTFDFTEMERKVLSDLNNVGLLPSKDEIDTLILAGRAVVAEMSGTIKKQYEELADKRYAASCDRIVNPGRHYCWPTNFETPHLVANKVGVLLEVLTKTSEDFSKKITENRSTQLTQLRSTLWDLYANERRALDLLEIPASSMEFDQFMKCRIKQDMIIRSAFGSQSSIGSLPYCDLCIEFHLPPQSLLRSTVDSVPACDSSEGEPEKSLSNSPTTKLAGLLTALPTPPDMKGYVSALLNPKPPSSTITTEKKAIDSWAEKFIAHLLTDPGAHVESPLYDWLLARFSMLQGKTTEGFHYLYRGVTTFPDDYNLSFLLGHYSIHLNRDFHGGLDQLFLAREKAEAKKKRIDWLPDTALKDKHVARKRFSRAEEYFALQYAKYIALSPSPVEGRSEFILGQDVDAWLNQTFPNGHGSNELSTLTTFAEGSNETTIETVNVACRNIRKSVDKLSLPIGVKKAIEALLGHFKQIAPECQADDKTQPDDYALLEEDDLRGGSSCGDNPTSNLPSVRNTFSARLQICQDFANVRHRIRELLAHKTALFYARAQARKLYESESVLEQQTKSSPFLWERADVYGLIALIDATQKECPQRTPDIHAALRLFHVARASVDQDKRLAIDKRFIEGVKKRISRLVEVTEEFSCGRDLD</sequence>
<evidence type="ECO:0000256" key="1">
    <source>
        <dbReference type="ARBA" id="ARBA00023098"/>
    </source>
</evidence>
<proteinExistence type="predicted"/>
<dbReference type="KEGG" id="nde:NIDE3691"/>
<keyword evidence="2" id="KW-0378">Hydrolase</keyword>
<dbReference type="eggNOG" id="COG1752">
    <property type="taxonomic scope" value="Bacteria"/>
</dbReference>
<evidence type="ECO:0000313" key="6">
    <source>
        <dbReference type="Proteomes" id="UP000001660"/>
    </source>
</evidence>